<reference evidence="12" key="1">
    <citation type="submission" date="2015-11" db="EMBL/GenBank/DDBJ databases">
        <title>De novo transcriptome assembly of four potential Pierce s Disease insect vectors from Arizona vineyards.</title>
        <authorList>
            <person name="Tassone E.E."/>
        </authorList>
    </citation>
    <scope>NUCLEOTIDE SEQUENCE</scope>
</reference>
<keyword evidence="6" id="KW-0804">Transcription</keyword>
<dbReference type="Pfam" id="PF08711">
    <property type="entry name" value="Med26"/>
    <property type="match status" value="1"/>
</dbReference>
<protein>
    <recommendedName>
        <fullName evidence="3">Mediator of RNA polymerase II transcription subunit 26</fullName>
    </recommendedName>
    <alternativeName>
        <fullName evidence="8">Mediator complex subunit 26</fullName>
    </alternativeName>
</protein>
<proteinExistence type="inferred from homology"/>
<keyword evidence="7 9" id="KW-0539">Nucleus</keyword>
<evidence type="ECO:0000256" key="10">
    <source>
        <dbReference type="SAM" id="MobiDB-lite"/>
    </source>
</evidence>
<evidence type="ECO:0000256" key="3">
    <source>
        <dbReference type="ARBA" id="ARBA00019686"/>
    </source>
</evidence>
<dbReference type="InterPro" id="IPR017923">
    <property type="entry name" value="TFIIS_N"/>
</dbReference>
<name>A0A1B6MCS2_9HEMI</name>
<accession>A0A1B6MCS2</accession>
<evidence type="ECO:0000313" key="12">
    <source>
        <dbReference type="EMBL" id="JAT33733.1"/>
    </source>
</evidence>
<evidence type="ECO:0000256" key="6">
    <source>
        <dbReference type="ARBA" id="ARBA00023163"/>
    </source>
</evidence>
<feature type="compositionally biased region" description="Basic and acidic residues" evidence="10">
    <location>
        <begin position="200"/>
        <end position="214"/>
    </location>
</feature>
<evidence type="ECO:0000313" key="13">
    <source>
        <dbReference type="EMBL" id="JAT39307.1"/>
    </source>
</evidence>
<evidence type="ECO:0000256" key="4">
    <source>
        <dbReference type="ARBA" id="ARBA00023015"/>
    </source>
</evidence>
<feature type="region of interest" description="Disordered" evidence="10">
    <location>
        <begin position="342"/>
        <end position="383"/>
    </location>
</feature>
<dbReference type="GO" id="GO:0070847">
    <property type="term" value="C:core mediator complex"/>
    <property type="evidence" value="ECO:0007669"/>
    <property type="project" value="TreeGrafter"/>
</dbReference>
<dbReference type="SUPFAM" id="SSF47676">
    <property type="entry name" value="Conserved domain common to transcription factors TFIIS, elongin A, CRSP70"/>
    <property type="match status" value="1"/>
</dbReference>
<dbReference type="EMBL" id="GEBQ01000670">
    <property type="protein sequence ID" value="JAT39307.1"/>
    <property type="molecule type" value="Transcribed_RNA"/>
</dbReference>
<dbReference type="Gene3D" id="1.20.930.10">
    <property type="entry name" value="Conserved domain common to transcription factors TFIIS, elongin A, CRSP70"/>
    <property type="match status" value="1"/>
</dbReference>
<gene>
    <name evidence="13" type="ORF">g.5690</name>
    <name evidence="12" type="ORF">g.5691</name>
</gene>
<feature type="compositionally biased region" description="Polar residues" evidence="10">
    <location>
        <begin position="146"/>
        <end position="159"/>
    </location>
</feature>
<evidence type="ECO:0000256" key="5">
    <source>
        <dbReference type="ARBA" id="ARBA00023159"/>
    </source>
</evidence>
<keyword evidence="5" id="KW-0010">Activator</keyword>
<evidence type="ECO:0000256" key="9">
    <source>
        <dbReference type="PROSITE-ProRule" id="PRU00649"/>
    </source>
</evidence>
<dbReference type="GO" id="GO:0016592">
    <property type="term" value="C:mediator complex"/>
    <property type="evidence" value="ECO:0007669"/>
    <property type="project" value="InterPro"/>
</dbReference>
<dbReference type="InterPro" id="IPR042376">
    <property type="entry name" value="MED26"/>
</dbReference>
<dbReference type="AlphaFoldDB" id="A0A1B6MCS2"/>
<keyword evidence="4" id="KW-0805">Transcription regulation</keyword>
<dbReference type="EMBL" id="GEBQ01006244">
    <property type="protein sequence ID" value="JAT33733.1"/>
    <property type="molecule type" value="Transcribed_RNA"/>
</dbReference>
<evidence type="ECO:0000256" key="7">
    <source>
        <dbReference type="ARBA" id="ARBA00023242"/>
    </source>
</evidence>
<evidence type="ECO:0000256" key="2">
    <source>
        <dbReference type="ARBA" id="ARBA00009681"/>
    </source>
</evidence>
<sequence>MSAISAGWLYVGWGAVTFETNYGLMQLSPPEIKEKLLRALDKEYNVVDMVTVLEIVSVLEKTNITKEALETTRLGKYINELRRKTTNDALAKRAKDLVRRWRDMILPQTDAAPPQHNGSARLGAASRGGGGTAPLRTGVISPAMSIPSSTTSPALSQPSRGDAVPKTHAANKRLRKETLSPNEKPPAKVPRVNGTTFRPDTGECSRDSSDRASDGCEIVSVVTRTDDRPPETRRKGRKKGSKNHSALGKEISQAKSSDDIVKEKIASIARTPRVKTTLELLADLKSKTDGTLPADIQVNLVNCVLPGSDELTRNKTEHIAKFLRSQSELVNDDSIDVMKPSQEELRPCTDSLPSHSTVGPAQSSCNSSTVPPSPAPEESTERTVEEILSRLPPLEVEAIRWEESQSPPASPPPPREVTHDDVLRLHDEHIECLNGCADHSGIRTTAGEEGFSEWHEVVSRTSYNGELLHILPYVVID</sequence>
<comment type="similarity">
    <text evidence="2">Belongs to the Mediator complex subunit 26 family.</text>
</comment>
<dbReference type="InterPro" id="IPR003617">
    <property type="entry name" value="TFIIS/CRSP70_N_sub"/>
</dbReference>
<dbReference type="PANTHER" id="PTHR15201">
    <property type="entry name" value="CRSP70"/>
    <property type="match status" value="1"/>
</dbReference>
<comment type="subcellular location">
    <subcellularLocation>
        <location evidence="1 9">Nucleus</location>
    </subcellularLocation>
</comment>
<dbReference type="CDD" id="cd00183">
    <property type="entry name" value="TFIIS_I"/>
    <property type="match status" value="1"/>
</dbReference>
<organism evidence="12">
    <name type="scientific">Graphocephala atropunctata</name>
    <dbReference type="NCBI Taxonomy" id="36148"/>
    <lineage>
        <taxon>Eukaryota</taxon>
        <taxon>Metazoa</taxon>
        <taxon>Ecdysozoa</taxon>
        <taxon>Arthropoda</taxon>
        <taxon>Hexapoda</taxon>
        <taxon>Insecta</taxon>
        <taxon>Pterygota</taxon>
        <taxon>Neoptera</taxon>
        <taxon>Paraneoptera</taxon>
        <taxon>Hemiptera</taxon>
        <taxon>Auchenorrhyncha</taxon>
        <taxon>Membracoidea</taxon>
        <taxon>Cicadellidae</taxon>
        <taxon>Cicadellinae</taxon>
        <taxon>Cicadellini</taxon>
        <taxon>Graphocephala</taxon>
    </lineage>
</organism>
<feature type="region of interest" description="Disordered" evidence="10">
    <location>
        <begin position="107"/>
        <end position="258"/>
    </location>
</feature>
<dbReference type="GO" id="GO:0010628">
    <property type="term" value="P:positive regulation of gene expression"/>
    <property type="evidence" value="ECO:0007669"/>
    <property type="project" value="TreeGrafter"/>
</dbReference>
<dbReference type="GO" id="GO:0003712">
    <property type="term" value="F:transcription coregulator activity"/>
    <property type="evidence" value="ECO:0007669"/>
    <property type="project" value="TreeGrafter"/>
</dbReference>
<dbReference type="PROSITE" id="PS51319">
    <property type="entry name" value="TFIIS_N"/>
    <property type="match status" value="1"/>
</dbReference>
<evidence type="ECO:0000256" key="8">
    <source>
        <dbReference type="ARBA" id="ARBA00031968"/>
    </source>
</evidence>
<feature type="compositionally biased region" description="Basic and acidic residues" evidence="10">
    <location>
        <begin position="224"/>
        <end position="233"/>
    </location>
</feature>
<feature type="domain" description="TFIIS N-terminal" evidence="11">
    <location>
        <begin position="31"/>
        <end position="108"/>
    </location>
</feature>
<evidence type="ECO:0000256" key="1">
    <source>
        <dbReference type="ARBA" id="ARBA00004123"/>
    </source>
</evidence>
<dbReference type="GO" id="GO:0006357">
    <property type="term" value="P:regulation of transcription by RNA polymerase II"/>
    <property type="evidence" value="ECO:0007669"/>
    <property type="project" value="InterPro"/>
</dbReference>
<feature type="compositionally biased region" description="Polar residues" evidence="10">
    <location>
        <begin position="351"/>
        <end position="370"/>
    </location>
</feature>
<dbReference type="PANTHER" id="PTHR15201:SF1">
    <property type="entry name" value="MEDIATOR OF RNA POLYMERASE II TRANSCRIPTION SUBUNIT 26"/>
    <property type="match status" value="1"/>
</dbReference>
<dbReference type="SMART" id="SM00509">
    <property type="entry name" value="TFS2N"/>
    <property type="match status" value="1"/>
</dbReference>
<dbReference type="InterPro" id="IPR035441">
    <property type="entry name" value="TFIIS/LEDGF_dom_sf"/>
</dbReference>
<evidence type="ECO:0000259" key="11">
    <source>
        <dbReference type="PROSITE" id="PS51319"/>
    </source>
</evidence>